<evidence type="ECO:0000256" key="1">
    <source>
        <dbReference type="SAM" id="Coils"/>
    </source>
</evidence>
<name>A0AAD8LHT9_BABGI</name>
<proteinExistence type="predicted"/>
<feature type="coiled-coil region" evidence="1">
    <location>
        <begin position="149"/>
        <end position="190"/>
    </location>
</feature>
<accession>A0AAD8LHT9</accession>
<organism evidence="2 3">
    <name type="scientific">Babesia gibsoni</name>
    <dbReference type="NCBI Taxonomy" id="33632"/>
    <lineage>
        <taxon>Eukaryota</taxon>
        <taxon>Sar</taxon>
        <taxon>Alveolata</taxon>
        <taxon>Apicomplexa</taxon>
        <taxon>Aconoidasida</taxon>
        <taxon>Piroplasmida</taxon>
        <taxon>Babesiidae</taxon>
        <taxon>Babesia</taxon>
    </lineage>
</organism>
<keyword evidence="3" id="KW-1185">Reference proteome</keyword>
<protein>
    <submittedName>
        <fullName evidence="2">Uncharacterized protein</fullName>
    </submittedName>
</protein>
<evidence type="ECO:0000313" key="3">
    <source>
        <dbReference type="Proteomes" id="UP001230268"/>
    </source>
</evidence>
<gene>
    <name evidence="2" type="ORF">BgAZ_501790</name>
</gene>
<dbReference type="EMBL" id="JAVEPI010000005">
    <property type="protein sequence ID" value="KAK1441847.1"/>
    <property type="molecule type" value="Genomic_DNA"/>
</dbReference>
<sequence length="191" mass="21280">MLNELECVWTALFGECISSGLKHNEHVLNSSIAAELAEGDGEVLPRRNHDKKLYSLKRVLQSILDNGDAELTEVALEAVFRVREDLVNAFKAVAQDQAFDKMHADALKLIIIDALNRKVKELNPDFIATTTDVTNVDTVRGYFAASSQLKQLVSSIKSVDKEIEDANAAIHKAKLQMEKVEEYITALKNKK</sequence>
<comment type="caution">
    <text evidence="2">The sequence shown here is derived from an EMBL/GenBank/DDBJ whole genome shotgun (WGS) entry which is preliminary data.</text>
</comment>
<dbReference type="Proteomes" id="UP001230268">
    <property type="component" value="Unassembled WGS sequence"/>
</dbReference>
<reference evidence="2" key="1">
    <citation type="submission" date="2023-08" db="EMBL/GenBank/DDBJ databases">
        <title>Draft sequence of the Babesia gibsoni genome.</title>
        <authorList>
            <person name="Yamagishi J.Y."/>
            <person name="Xuan X.X."/>
        </authorList>
    </citation>
    <scope>NUCLEOTIDE SEQUENCE</scope>
    <source>
        <strain evidence="2">Azabu</strain>
    </source>
</reference>
<dbReference type="AlphaFoldDB" id="A0AAD8LHT9"/>
<evidence type="ECO:0000313" key="2">
    <source>
        <dbReference type="EMBL" id="KAK1441847.1"/>
    </source>
</evidence>
<keyword evidence="1" id="KW-0175">Coiled coil</keyword>